<sequence length="211" mass="23083">MTRERHPTNARRSRTRTALLAATRGLLEERGFEALTMSAVAERAGVTRRSVYLHFASRAELMGALFDHVAETEGLAESLSEVWQAPDAPSALEAWARHLARYHTRVLAVDRAVTRVESNDPDVAAHRQRATAAKHANCRRLAEWLDAEGHLAGPWTVATATDMICALSTSDVVEVLTVEREWSRYSFACHLGEVLRATFAGGQPPALSAGG</sequence>
<reference evidence="7" key="1">
    <citation type="journal article" date="2019" name="Int. J. Syst. Evol. Microbiol.">
        <title>The Global Catalogue of Microorganisms (GCM) 10K type strain sequencing project: providing services to taxonomists for standard genome sequencing and annotation.</title>
        <authorList>
            <consortium name="The Broad Institute Genomics Platform"/>
            <consortium name="The Broad Institute Genome Sequencing Center for Infectious Disease"/>
            <person name="Wu L."/>
            <person name="Ma J."/>
        </authorList>
    </citation>
    <scope>NUCLEOTIDE SEQUENCE [LARGE SCALE GENOMIC DNA]</scope>
    <source>
        <strain evidence="7">JCM 17137</strain>
    </source>
</reference>
<dbReference type="PRINTS" id="PR00455">
    <property type="entry name" value="HTHTETR"/>
</dbReference>
<keyword evidence="7" id="KW-1185">Reference proteome</keyword>
<evidence type="ECO:0000259" key="5">
    <source>
        <dbReference type="PROSITE" id="PS50977"/>
    </source>
</evidence>
<evidence type="ECO:0000256" key="1">
    <source>
        <dbReference type="ARBA" id="ARBA00023015"/>
    </source>
</evidence>
<dbReference type="InterPro" id="IPR001647">
    <property type="entry name" value="HTH_TetR"/>
</dbReference>
<dbReference type="EMBL" id="BAABDD010000052">
    <property type="protein sequence ID" value="GAA3766348.1"/>
    <property type="molecule type" value="Genomic_DNA"/>
</dbReference>
<dbReference type="Gene3D" id="1.10.357.10">
    <property type="entry name" value="Tetracycline Repressor, domain 2"/>
    <property type="match status" value="1"/>
</dbReference>
<feature type="domain" description="HTH tetR-type" evidence="5">
    <location>
        <begin position="13"/>
        <end position="73"/>
    </location>
</feature>
<dbReference type="PANTHER" id="PTHR30055">
    <property type="entry name" value="HTH-TYPE TRANSCRIPTIONAL REGULATOR RUTR"/>
    <property type="match status" value="1"/>
</dbReference>
<comment type="caution">
    <text evidence="6">The sequence shown here is derived from an EMBL/GenBank/DDBJ whole genome shotgun (WGS) entry which is preliminary data.</text>
</comment>
<dbReference type="PROSITE" id="PS50977">
    <property type="entry name" value="HTH_TETR_2"/>
    <property type="match status" value="1"/>
</dbReference>
<protein>
    <recommendedName>
        <fullName evidence="5">HTH tetR-type domain-containing protein</fullName>
    </recommendedName>
</protein>
<keyword evidence="3" id="KW-0804">Transcription</keyword>
<evidence type="ECO:0000313" key="7">
    <source>
        <dbReference type="Proteomes" id="UP001500908"/>
    </source>
</evidence>
<gene>
    <name evidence="6" type="ORF">GCM10022402_49420</name>
</gene>
<dbReference type="InterPro" id="IPR050109">
    <property type="entry name" value="HTH-type_TetR-like_transc_reg"/>
</dbReference>
<organism evidence="6 7">
    <name type="scientific">Salinactinospora qingdaonensis</name>
    <dbReference type="NCBI Taxonomy" id="702744"/>
    <lineage>
        <taxon>Bacteria</taxon>
        <taxon>Bacillati</taxon>
        <taxon>Actinomycetota</taxon>
        <taxon>Actinomycetes</taxon>
        <taxon>Streptosporangiales</taxon>
        <taxon>Nocardiopsidaceae</taxon>
        <taxon>Salinactinospora</taxon>
    </lineage>
</organism>
<evidence type="ECO:0000256" key="2">
    <source>
        <dbReference type="ARBA" id="ARBA00023125"/>
    </source>
</evidence>
<name>A0ABP7GHY4_9ACTN</name>
<dbReference type="RefSeq" id="WP_344977382.1">
    <property type="nucleotide sequence ID" value="NZ_BAABDD010000052.1"/>
</dbReference>
<feature type="DNA-binding region" description="H-T-H motif" evidence="4">
    <location>
        <begin position="36"/>
        <end position="55"/>
    </location>
</feature>
<evidence type="ECO:0000256" key="3">
    <source>
        <dbReference type="ARBA" id="ARBA00023163"/>
    </source>
</evidence>
<dbReference type="PANTHER" id="PTHR30055:SF234">
    <property type="entry name" value="HTH-TYPE TRANSCRIPTIONAL REGULATOR BETI"/>
    <property type="match status" value="1"/>
</dbReference>
<dbReference type="SUPFAM" id="SSF46689">
    <property type="entry name" value="Homeodomain-like"/>
    <property type="match status" value="1"/>
</dbReference>
<evidence type="ECO:0000256" key="4">
    <source>
        <dbReference type="PROSITE-ProRule" id="PRU00335"/>
    </source>
</evidence>
<dbReference type="Proteomes" id="UP001500908">
    <property type="component" value="Unassembled WGS sequence"/>
</dbReference>
<accession>A0ABP7GHY4</accession>
<evidence type="ECO:0000313" key="6">
    <source>
        <dbReference type="EMBL" id="GAA3766348.1"/>
    </source>
</evidence>
<keyword evidence="2 4" id="KW-0238">DNA-binding</keyword>
<keyword evidence="1" id="KW-0805">Transcription regulation</keyword>
<dbReference type="Pfam" id="PF00440">
    <property type="entry name" value="TetR_N"/>
    <property type="match status" value="1"/>
</dbReference>
<proteinExistence type="predicted"/>
<dbReference type="InterPro" id="IPR009057">
    <property type="entry name" value="Homeodomain-like_sf"/>
</dbReference>